<feature type="signal peptide" evidence="1">
    <location>
        <begin position="1"/>
        <end position="23"/>
    </location>
</feature>
<gene>
    <name evidence="2" type="ORF">I6I06_25705</name>
</gene>
<name>A0A7T4N6K4_9BURK</name>
<proteinExistence type="predicted"/>
<dbReference type="KEGG" id="pgis:I6I06_25705"/>
<sequence>MNRKIIGAALGLVILAVSSAASAHVDVAVGVGIPLGVQTSPPPIEIGRPVAYGPAPLAVDYRDDGDWRARRWREHREWREHEWRREQWREHEAREHRRWGDY</sequence>
<accession>A0A7T4N6K4</accession>
<keyword evidence="3" id="KW-1185">Reference proteome</keyword>
<evidence type="ECO:0000256" key="1">
    <source>
        <dbReference type="SAM" id="SignalP"/>
    </source>
</evidence>
<feature type="chain" id="PRO_5032771654" evidence="1">
    <location>
        <begin position="24"/>
        <end position="102"/>
    </location>
</feature>
<reference evidence="2 3" key="1">
    <citation type="submission" date="2020-12" db="EMBL/GenBank/DDBJ databases">
        <title>FDA dAtabase for Regulatory Grade micrObial Sequences (FDA-ARGOS): Supporting development and validation of Infectious Disease Dx tests.</title>
        <authorList>
            <person name="Nelson B."/>
            <person name="Plummer A."/>
            <person name="Tallon L."/>
            <person name="Sadzewicz L."/>
            <person name="Zhao X."/>
            <person name="Boylan J."/>
            <person name="Ott S."/>
            <person name="Bowen H."/>
            <person name="Vavikolanu K."/>
            <person name="Mehta A."/>
            <person name="Aluvathingal J."/>
            <person name="Nadendla S."/>
            <person name="Myers T."/>
            <person name="Yan Y."/>
            <person name="Sichtig H."/>
        </authorList>
    </citation>
    <scope>NUCLEOTIDE SEQUENCE [LARGE SCALE GENOMIC DNA]</scope>
    <source>
        <strain evidence="2 3">FDAARGOS_1049</strain>
    </source>
</reference>
<protein>
    <submittedName>
        <fullName evidence="2">Uncharacterized protein</fullName>
    </submittedName>
</protein>
<dbReference type="RefSeq" id="WP_042329661.1">
    <property type="nucleotide sequence ID" value="NZ_CP066076.1"/>
</dbReference>
<dbReference type="EMBL" id="CP066076">
    <property type="protein sequence ID" value="QQC66176.1"/>
    <property type="molecule type" value="Genomic_DNA"/>
</dbReference>
<keyword evidence="1" id="KW-0732">Signal</keyword>
<evidence type="ECO:0000313" key="2">
    <source>
        <dbReference type="EMBL" id="QQC66176.1"/>
    </source>
</evidence>
<dbReference type="Proteomes" id="UP000595610">
    <property type="component" value="Chromosome 2"/>
</dbReference>
<organism evidence="2 3">
    <name type="scientific">Paraburkholderia ginsengisoli</name>
    <dbReference type="NCBI Taxonomy" id="311231"/>
    <lineage>
        <taxon>Bacteria</taxon>
        <taxon>Pseudomonadati</taxon>
        <taxon>Pseudomonadota</taxon>
        <taxon>Betaproteobacteria</taxon>
        <taxon>Burkholderiales</taxon>
        <taxon>Burkholderiaceae</taxon>
        <taxon>Paraburkholderia</taxon>
    </lineage>
</organism>
<dbReference type="AlphaFoldDB" id="A0A7T4N6K4"/>
<evidence type="ECO:0000313" key="3">
    <source>
        <dbReference type="Proteomes" id="UP000595610"/>
    </source>
</evidence>